<dbReference type="InterPro" id="IPR000873">
    <property type="entry name" value="AMP-dep_synth/lig_dom"/>
</dbReference>
<comment type="similarity">
    <text evidence="2">Belongs to the ATP-dependent AMP-binding enzyme family.</text>
</comment>
<dbReference type="InterPro" id="IPR042099">
    <property type="entry name" value="ANL_N_sf"/>
</dbReference>
<comment type="caution">
    <text evidence="7">The sequence shown here is derived from an EMBL/GenBank/DDBJ whole genome shotgun (WGS) entry which is preliminary data.</text>
</comment>
<comment type="subcellular location">
    <subcellularLocation>
        <location evidence="1">Peroxisome</location>
    </subcellularLocation>
</comment>
<evidence type="ECO:0000256" key="2">
    <source>
        <dbReference type="ARBA" id="ARBA00006432"/>
    </source>
</evidence>
<dbReference type="Pfam" id="PF13193">
    <property type="entry name" value="AMP-binding_C"/>
    <property type="match status" value="1"/>
</dbReference>
<dbReference type="InterPro" id="IPR045851">
    <property type="entry name" value="AMP-bd_C_sf"/>
</dbReference>
<dbReference type="Gene3D" id="3.40.50.12780">
    <property type="entry name" value="N-terminal domain of ligase-like"/>
    <property type="match status" value="1"/>
</dbReference>
<evidence type="ECO:0000259" key="6">
    <source>
        <dbReference type="Pfam" id="PF13193"/>
    </source>
</evidence>
<dbReference type="InterPro" id="IPR025110">
    <property type="entry name" value="AMP-bd_C"/>
</dbReference>
<proteinExistence type="inferred from homology"/>
<dbReference type="Gene3D" id="3.30.300.30">
    <property type="match status" value="1"/>
</dbReference>
<organism evidence="7 8">
    <name type="scientific">Orchesella dallaii</name>
    <dbReference type="NCBI Taxonomy" id="48710"/>
    <lineage>
        <taxon>Eukaryota</taxon>
        <taxon>Metazoa</taxon>
        <taxon>Ecdysozoa</taxon>
        <taxon>Arthropoda</taxon>
        <taxon>Hexapoda</taxon>
        <taxon>Collembola</taxon>
        <taxon>Entomobryomorpha</taxon>
        <taxon>Entomobryoidea</taxon>
        <taxon>Orchesellidae</taxon>
        <taxon>Orchesellinae</taxon>
        <taxon>Orchesella</taxon>
    </lineage>
</organism>
<protein>
    <submittedName>
        <fullName evidence="7">Uncharacterized protein</fullName>
    </submittedName>
</protein>
<dbReference type="PANTHER" id="PTHR24096">
    <property type="entry name" value="LONG-CHAIN-FATTY-ACID--COA LIGASE"/>
    <property type="match status" value="1"/>
</dbReference>
<keyword evidence="8" id="KW-1185">Reference proteome</keyword>
<dbReference type="Proteomes" id="UP001642540">
    <property type="component" value="Unassembled WGS sequence"/>
</dbReference>
<dbReference type="PANTHER" id="PTHR24096:SF149">
    <property type="entry name" value="AMP-BINDING DOMAIN-CONTAINING PROTEIN-RELATED"/>
    <property type="match status" value="1"/>
</dbReference>
<keyword evidence="4" id="KW-0576">Peroxisome</keyword>
<reference evidence="7 8" key="1">
    <citation type="submission" date="2024-08" db="EMBL/GenBank/DDBJ databases">
        <authorList>
            <person name="Cucini C."/>
            <person name="Frati F."/>
        </authorList>
    </citation>
    <scope>NUCLEOTIDE SEQUENCE [LARGE SCALE GENOMIC DNA]</scope>
</reference>
<accession>A0ABP1RQB9</accession>
<evidence type="ECO:0000256" key="4">
    <source>
        <dbReference type="ARBA" id="ARBA00023140"/>
    </source>
</evidence>
<dbReference type="SUPFAM" id="SSF56801">
    <property type="entry name" value="Acetyl-CoA synthetase-like"/>
    <property type="match status" value="1"/>
</dbReference>
<evidence type="ECO:0000256" key="3">
    <source>
        <dbReference type="ARBA" id="ARBA00022598"/>
    </source>
</evidence>
<feature type="domain" description="AMP-dependent synthetase/ligase" evidence="5">
    <location>
        <begin position="2"/>
        <end position="114"/>
    </location>
</feature>
<dbReference type="Pfam" id="PF00501">
    <property type="entry name" value="AMP-binding"/>
    <property type="match status" value="1"/>
</dbReference>
<dbReference type="EMBL" id="CAXLJM020000095">
    <property type="protein sequence ID" value="CAL8133012.1"/>
    <property type="molecule type" value="Genomic_DNA"/>
</dbReference>
<keyword evidence="3" id="KW-0436">Ligase</keyword>
<gene>
    <name evidence="7" type="ORF">ODALV1_LOCUS24866</name>
</gene>
<evidence type="ECO:0000313" key="7">
    <source>
        <dbReference type="EMBL" id="CAL8133012.1"/>
    </source>
</evidence>
<feature type="domain" description="AMP-binding enzyme C-terminal" evidence="6">
    <location>
        <begin position="145"/>
        <end position="170"/>
    </location>
</feature>
<evidence type="ECO:0000256" key="1">
    <source>
        <dbReference type="ARBA" id="ARBA00004275"/>
    </source>
</evidence>
<evidence type="ECO:0000259" key="5">
    <source>
        <dbReference type="Pfam" id="PF00501"/>
    </source>
</evidence>
<name>A0ABP1RQB9_9HEXA</name>
<sequence length="208" mass="22759">MDAVDAYKPSFIFGFPTFLLMLVNDPEVSRLDLSNLEIIGSGGAPVTPAVVNALMTIPSLKYVLNIYGLTECAPIISSFDFDQRDTLSDRPKISLGKLVPDSSAKFIHTDTGKGVVLERMERCATKKAFDKDGFFKTGDVISPTEIENIILDHPAIREVCVIGISDPNGGDKLPSYKHVRGGVYFVNELPKGKTGKVTRQLVEKLKLN</sequence>
<evidence type="ECO:0000313" key="8">
    <source>
        <dbReference type="Proteomes" id="UP001642540"/>
    </source>
</evidence>